<dbReference type="Proteomes" id="UP001165160">
    <property type="component" value="Unassembled WGS sequence"/>
</dbReference>
<comment type="caution">
    <text evidence="1">The sequence shown here is derived from an EMBL/GenBank/DDBJ whole genome shotgun (WGS) entry which is preliminary data.</text>
</comment>
<proteinExistence type="predicted"/>
<sequence length="343" mass="36992">MGYCQNEWGGNTIPDGFYNQETWEFEPRSFVCVAPESNVNSEGEDMGWYSCDAYGSWDAVEYSELGCIVKSVVDKSSCDGLTPNSGVWTPTQFDEVTCAGPQKCYNGQWFNKFNEEECTKCGDKFKPLLKWSGNKWNVGSMRACTSGKSHREIACVCGKDRHQCDQAAVIATETALVEATAYFGAKETAGKQLGTKLDVSPDSVNNTAEVKVTSGLYVPAVRNGTGTTNAGTGRRRRLEESENSLNAAECMTVVVNSNNWLVGQLVGDCATFDHTRGSEFFPVAGIGFKNGDRYTVSDITVKVSGSQFCFNVTTTVTACPIMYAADHATATEDLASGASANAG</sequence>
<dbReference type="AlphaFoldDB" id="A0A9W7EW72"/>
<protein>
    <submittedName>
        <fullName evidence="1">Uncharacterized protein</fullName>
    </submittedName>
</protein>
<reference evidence="2" key="1">
    <citation type="journal article" date="2023" name="Commun. Biol.">
        <title>Genome analysis of Parmales, the sister group of diatoms, reveals the evolutionary specialization of diatoms from phago-mixotrophs to photoautotrophs.</title>
        <authorList>
            <person name="Ban H."/>
            <person name="Sato S."/>
            <person name="Yoshikawa S."/>
            <person name="Yamada K."/>
            <person name="Nakamura Y."/>
            <person name="Ichinomiya M."/>
            <person name="Sato N."/>
            <person name="Blanc-Mathieu R."/>
            <person name="Endo H."/>
            <person name="Kuwata A."/>
            <person name="Ogata H."/>
        </authorList>
    </citation>
    <scope>NUCLEOTIDE SEQUENCE [LARGE SCALE GENOMIC DNA]</scope>
    <source>
        <strain evidence="2">NIES 3699</strain>
    </source>
</reference>
<dbReference type="EMBL" id="BRXX01000133">
    <property type="protein sequence ID" value="GMH92807.1"/>
    <property type="molecule type" value="Genomic_DNA"/>
</dbReference>
<name>A0A9W7EW72_9STRA</name>
<evidence type="ECO:0000313" key="2">
    <source>
        <dbReference type="Proteomes" id="UP001165160"/>
    </source>
</evidence>
<evidence type="ECO:0000313" key="1">
    <source>
        <dbReference type="EMBL" id="GMH92807.1"/>
    </source>
</evidence>
<organism evidence="1 2">
    <name type="scientific">Triparma verrucosa</name>
    <dbReference type="NCBI Taxonomy" id="1606542"/>
    <lineage>
        <taxon>Eukaryota</taxon>
        <taxon>Sar</taxon>
        <taxon>Stramenopiles</taxon>
        <taxon>Ochrophyta</taxon>
        <taxon>Bolidophyceae</taxon>
        <taxon>Parmales</taxon>
        <taxon>Triparmaceae</taxon>
        <taxon>Triparma</taxon>
    </lineage>
</organism>
<keyword evidence="2" id="KW-1185">Reference proteome</keyword>
<accession>A0A9W7EW72</accession>
<gene>
    <name evidence="1" type="ORF">TrVE_jg10812</name>
</gene>